<evidence type="ECO:0000313" key="7">
    <source>
        <dbReference type="EMBL" id="EIP89648.1"/>
    </source>
</evidence>
<dbReference type="InterPro" id="IPR022791">
    <property type="entry name" value="L-PG_synthase/AglD"/>
</dbReference>
<evidence type="ECO:0008006" key="9">
    <source>
        <dbReference type="Google" id="ProtNLM"/>
    </source>
</evidence>
<name>A0ABN0GCE3_9BURK</name>
<dbReference type="Pfam" id="PF03706">
    <property type="entry name" value="LPG_synthase_TM"/>
    <property type="match status" value="1"/>
</dbReference>
<feature type="transmembrane region" description="Helical" evidence="6">
    <location>
        <begin position="185"/>
        <end position="203"/>
    </location>
</feature>
<proteinExistence type="predicted"/>
<comment type="subcellular location">
    <subcellularLocation>
        <location evidence="1">Cell membrane</location>
        <topology evidence="1">Multi-pass membrane protein</topology>
    </subcellularLocation>
</comment>
<keyword evidence="5 6" id="KW-0472">Membrane</keyword>
<reference evidence="8" key="1">
    <citation type="journal article" date="2012" name="J. Bacteriol.">
        <title>Revised Genome Sequence of Burkholderia thailandensis MSMB43 with Improved Annotation.</title>
        <authorList>
            <person name="Zhuo Y."/>
            <person name="Liu L."/>
            <person name="Wang Q."/>
            <person name="Liu X."/>
            <person name="Ren B."/>
            <person name="Liu M."/>
            <person name="Ni P."/>
            <person name="Cheng Y.Q."/>
            <person name="Zhang L."/>
        </authorList>
    </citation>
    <scope>NUCLEOTIDE SEQUENCE [LARGE SCALE GENOMIC DNA]</scope>
    <source>
        <strain evidence="8">MSMB43</strain>
    </source>
</reference>
<dbReference type="NCBIfam" id="TIGR03476">
    <property type="entry name" value="HpnL"/>
    <property type="match status" value="1"/>
</dbReference>
<gene>
    <name evidence="7" type="ORF">A33K_13229</name>
</gene>
<evidence type="ECO:0000313" key="8">
    <source>
        <dbReference type="Proteomes" id="UP000004682"/>
    </source>
</evidence>
<keyword evidence="8" id="KW-1185">Reference proteome</keyword>
<dbReference type="PANTHER" id="PTHR39087">
    <property type="entry name" value="UPF0104 MEMBRANE PROTEIN MJ1595"/>
    <property type="match status" value="1"/>
</dbReference>
<organism evidence="7 8">
    <name type="scientific">Burkholderia humptydooensis MSMB43</name>
    <dbReference type="NCBI Taxonomy" id="441157"/>
    <lineage>
        <taxon>Bacteria</taxon>
        <taxon>Pseudomonadati</taxon>
        <taxon>Pseudomonadota</taxon>
        <taxon>Betaproteobacteria</taxon>
        <taxon>Burkholderiales</taxon>
        <taxon>Burkholderiaceae</taxon>
        <taxon>Burkholderia</taxon>
        <taxon>pseudomallei group</taxon>
    </lineage>
</organism>
<dbReference type="EMBL" id="JH692061">
    <property type="protein sequence ID" value="EIP89648.1"/>
    <property type="molecule type" value="Genomic_DNA"/>
</dbReference>
<accession>A0ABN0GCE3</accession>
<evidence type="ECO:0000256" key="5">
    <source>
        <dbReference type="ARBA" id="ARBA00023136"/>
    </source>
</evidence>
<evidence type="ECO:0000256" key="3">
    <source>
        <dbReference type="ARBA" id="ARBA00022692"/>
    </source>
</evidence>
<keyword evidence="4 6" id="KW-1133">Transmembrane helix</keyword>
<feature type="transmembrane region" description="Helical" evidence="6">
    <location>
        <begin position="61"/>
        <end position="82"/>
    </location>
</feature>
<evidence type="ECO:0000256" key="1">
    <source>
        <dbReference type="ARBA" id="ARBA00004651"/>
    </source>
</evidence>
<protein>
    <recommendedName>
        <fullName evidence="9">HpnL family protein</fullName>
    </recommendedName>
</protein>
<dbReference type="Proteomes" id="UP000004682">
    <property type="component" value="Unassembled WGS sequence"/>
</dbReference>
<sequence length="359" mass="38636">MPDRRHASNTFFFVMPNELTQSRSNARDARNRRLMQHAGRIAALAGLAVSLWLVARDNPRAVLDLLRAAGIGLVFAAASHLLPMLANAKDWQTLIAPPDRPSLRAMLRLVWIRESVNGLLPVARIGGEFASFRLLRAHGLTAPATVASLVSDMQLTLISQALFALAGVGYLLVHATSDTARVAGMFAWGLAALAPLLILFALVQHAKPFERAMHALNRVAGGQLASLVERSAQIDEALKAVWRRRGTVVRYLFFWQPLQHLATSLEIWLALHFLGAPVSIVDALVIEALIQALSSVAFFVPGGLGVQEGGFVLIGGALGLDPATSLGLAGARRIRDLLIFVPGLFAWQHAESTVAANSS</sequence>
<feature type="transmembrane region" description="Helical" evidence="6">
    <location>
        <begin position="155"/>
        <end position="173"/>
    </location>
</feature>
<evidence type="ECO:0000256" key="6">
    <source>
        <dbReference type="SAM" id="Phobius"/>
    </source>
</evidence>
<feature type="transmembrane region" description="Helical" evidence="6">
    <location>
        <begin position="37"/>
        <end position="55"/>
    </location>
</feature>
<evidence type="ECO:0000256" key="2">
    <source>
        <dbReference type="ARBA" id="ARBA00022475"/>
    </source>
</evidence>
<keyword evidence="3 6" id="KW-0812">Transmembrane</keyword>
<evidence type="ECO:0000256" key="4">
    <source>
        <dbReference type="ARBA" id="ARBA00022989"/>
    </source>
</evidence>
<keyword evidence="2" id="KW-1003">Cell membrane</keyword>
<dbReference type="PANTHER" id="PTHR39087:SF2">
    <property type="entry name" value="UPF0104 MEMBRANE PROTEIN MJ1595"/>
    <property type="match status" value="1"/>
</dbReference>